<keyword evidence="3" id="KW-1185">Reference proteome</keyword>
<accession>A0A844ZD68</accession>
<proteinExistence type="predicted"/>
<dbReference type="Pfam" id="PF06170">
    <property type="entry name" value="DUF983"/>
    <property type="match status" value="1"/>
</dbReference>
<sequence>MQPGDNTPKDKGQPSIVEAALFGCCPHCGARTLFVGPVKFASRCRVCGLDYDRFNVGDGPAAFLTLVIGAVLVGLALWLDAAVRPPFWVHAVIWIPLTTVSVLAGLRVAKTLLLFSEFRNSAGEARSEARDDAEGDATK</sequence>
<dbReference type="InterPro" id="IPR009325">
    <property type="entry name" value="DUF983"/>
</dbReference>
<keyword evidence="1" id="KW-0472">Membrane</keyword>
<dbReference type="AlphaFoldDB" id="A0A844ZD68"/>
<dbReference type="EMBL" id="WTYW01000001">
    <property type="protein sequence ID" value="MXO84870.1"/>
    <property type="molecule type" value="Genomic_DNA"/>
</dbReference>
<reference evidence="2 3" key="1">
    <citation type="submission" date="2019-12" db="EMBL/GenBank/DDBJ databases">
        <title>Genomic-based taxomic classification of the family Erythrobacteraceae.</title>
        <authorList>
            <person name="Xu L."/>
        </authorList>
    </citation>
    <scope>NUCLEOTIDE SEQUENCE [LARGE SCALE GENOMIC DNA]</scope>
    <source>
        <strain evidence="2 3">MCCC 1A09962</strain>
    </source>
</reference>
<dbReference type="Proteomes" id="UP000433104">
    <property type="component" value="Unassembled WGS sequence"/>
</dbReference>
<gene>
    <name evidence="2" type="ORF">GRI38_02325</name>
</gene>
<organism evidence="2 3">
    <name type="scientific">Parapontixanthobacter aurantiacus</name>
    <dbReference type="NCBI Taxonomy" id="1463599"/>
    <lineage>
        <taxon>Bacteria</taxon>
        <taxon>Pseudomonadati</taxon>
        <taxon>Pseudomonadota</taxon>
        <taxon>Alphaproteobacteria</taxon>
        <taxon>Sphingomonadales</taxon>
        <taxon>Erythrobacteraceae</taxon>
        <taxon>Parapontixanthobacter</taxon>
    </lineage>
</organism>
<feature type="transmembrane region" description="Helical" evidence="1">
    <location>
        <begin position="61"/>
        <end position="81"/>
    </location>
</feature>
<evidence type="ECO:0000313" key="2">
    <source>
        <dbReference type="EMBL" id="MXO84870.1"/>
    </source>
</evidence>
<dbReference type="RefSeq" id="WP_160681373.1">
    <property type="nucleotide sequence ID" value="NZ_WTYW01000001.1"/>
</dbReference>
<keyword evidence="1" id="KW-1133">Transmembrane helix</keyword>
<name>A0A844ZD68_9SPHN</name>
<protein>
    <submittedName>
        <fullName evidence="2">DUF983 domain-containing protein</fullName>
    </submittedName>
</protein>
<feature type="transmembrane region" description="Helical" evidence="1">
    <location>
        <begin position="87"/>
        <end position="109"/>
    </location>
</feature>
<dbReference type="OrthoDB" id="9799456at2"/>
<evidence type="ECO:0000313" key="3">
    <source>
        <dbReference type="Proteomes" id="UP000433104"/>
    </source>
</evidence>
<keyword evidence="1" id="KW-0812">Transmembrane</keyword>
<evidence type="ECO:0000256" key="1">
    <source>
        <dbReference type="SAM" id="Phobius"/>
    </source>
</evidence>
<comment type="caution">
    <text evidence="2">The sequence shown here is derived from an EMBL/GenBank/DDBJ whole genome shotgun (WGS) entry which is preliminary data.</text>
</comment>